<dbReference type="EMBL" id="JANBVO010000001">
    <property type="protein sequence ID" value="KAJ9157777.1"/>
    <property type="molecule type" value="Genomic_DNA"/>
</dbReference>
<evidence type="ECO:0000313" key="5">
    <source>
        <dbReference type="EMBL" id="KAJ9157777.1"/>
    </source>
</evidence>
<dbReference type="GO" id="GO:0020037">
    <property type="term" value="F:heme binding"/>
    <property type="evidence" value="ECO:0007669"/>
    <property type="project" value="InterPro"/>
</dbReference>
<dbReference type="PRINTS" id="PR00385">
    <property type="entry name" value="P450"/>
</dbReference>
<dbReference type="GO" id="GO:0004497">
    <property type="term" value="F:monooxygenase activity"/>
    <property type="evidence" value="ECO:0007669"/>
    <property type="project" value="InterPro"/>
</dbReference>
<dbReference type="InterPro" id="IPR036396">
    <property type="entry name" value="Cyt_P450_sf"/>
</dbReference>
<dbReference type="GO" id="GO:0016705">
    <property type="term" value="F:oxidoreductase activity, acting on paired donors, with incorporation or reduction of molecular oxygen"/>
    <property type="evidence" value="ECO:0007669"/>
    <property type="project" value="InterPro"/>
</dbReference>
<keyword evidence="1 4" id="KW-0349">Heme</keyword>
<accession>A0AA38S2Q8</accession>
<comment type="caution">
    <text evidence="5">The sequence shown here is derived from an EMBL/GenBank/DDBJ whole genome shotgun (WGS) entry which is preliminary data.</text>
</comment>
<dbReference type="PANTHER" id="PTHR24305">
    <property type="entry name" value="CYTOCHROME P450"/>
    <property type="match status" value="1"/>
</dbReference>
<evidence type="ECO:0000256" key="3">
    <source>
        <dbReference type="ARBA" id="ARBA00023004"/>
    </source>
</evidence>
<dbReference type="PANTHER" id="PTHR24305:SF168">
    <property type="entry name" value="P450, PUTATIVE (EUROFUNG)-RELATED"/>
    <property type="match status" value="1"/>
</dbReference>
<dbReference type="Gene3D" id="1.10.630.10">
    <property type="entry name" value="Cytochrome P450"/>
    <property type="match status" value="1"/>
</dbReference>
<protein>
    <submittedName>
        <fullName evidence="5">Cytochrome P450</fullName>
    </submittedName>
</protein>
<keyword evidence="6" id="KW-1185">Reference proteome</keyword>
<evidence type="ECO:0000313" key="6">
    <source>
        <dbReference type="Proteomes" id="UP001174694"/>
    </source>
</evidence>
<reference evidence="5" key="1">
    <citation type="submission" date="2022-07" db="EMBL/GenBank/DDBJ databases">
        <title>Fungi with potential for degradation of polypropylene.</title>
        <authorList>
            <person name="Gostincar C."/>
        </authorList>
    </citation>
    <scope>NUCLEOTIDE SEQUENCE</scope>
    <source>
        <strain evidence="5">EXF-13308</strain>
    </source>
</reference>
<dbReference type="Proteomes" id="UP001174694">
    <property type="component" value="Unassembled WGS sequence"/>
</dbReference>
<dbReference type="Pfam" id="PF00067">
    <property type="entry name" value="p450"/>
    <property type="match status" value="1"/>
</dbReference>
<evidence type="ECO:0000256" key="2">
    <source>
        <dbReference type="ARBA" id="ARBA00022723"/>
    </source>
</evidence>
<dbReference type="PRINTS" id="PR00463">
    <property type="entry name" value="EP450I"/>
</dbReference>
<organism evidence="5 6">
    <name type="scientific">Pleurostoma richardsiae</name>
    <dbReference type="NCBI Taxonomy" id="41990"/>
    <lineage>
        <taxon>Eukaryota</taxon>
        <taxon>Fungi</taxon>
        <taxon>Dikarya</taxon>
        <taxon>Ascomycota</taxon>
        <taxon>Pezizomycotina</taxon>
        <taxon>Sordariomycetes</taxon>
        <taxon>Sordariomycetidae</taxon>
        <taxon>Calosphaeriales</taxon>
        <taxon>Pleurostomataceae</taxon>
        <taxon>Pleurostoma</taxon>
    </lineage>
</organism>
<dbReference type="GO" id="GO:0005506">
    <property type="term" value="F:iron ion binding"/>
    <property type="evidence" value="ECO:0007669"/>
    <property type="project" value="InterPro"/>
</dbReference>
<dbReference type="InterPro" id="IPR001128">
    <property type="entry name" value="Cyt_P450"/>
</dbReference>
<dbReference type="CDD" id="cd11060">
    <property type="entry name" value="CYP57A1-like"/>
    <property type="match status" value="1"/>
</dbReference>
<evidence type="ECO:0000256" key="1">
    <source>
        <dbReference type="ARBA" id="ARBA00022617"/>
    </source>
</evidence>
<dbReference type="SUPFAM" id="SSF48264">
    <property type="entry name" value="Cytochrome P450"/>
    <property type="match status" value="1"/>
</dbReference>
<gene>
    <name evidence="5" type="ORF">NKR23_g236</name>
</gene>
<dbReference type="InterPro" id="IPR050121">
    <property type="entry name" value="Cytochrome_P450_monoxygenase"/>
</dbReference>
<keyword evidence="2 4" id="KW-0479">Metal-binding</keyword>
<keyword evidence="3 4" id="KW-0408">Iron</keyword>
<feature type="binding site" description="axial binding residue" evidence="4">
    <location>
        <position position="412"/>
    </location>
    <ligand>
        <name>heme</name>
        <dbReference type="ChEBI" id="CHEBI:30413"/>
    </ligand>
    <ligandPart>
        <name>Fe</name>
        <dbReference type="ChEBI" id="CHEBI:18248"/>
    </ligandPart>
</feature>
<dbReference type="AlphaFoldDB" id="A0AA38S2Q8"/>
<proteinExistence type="predicted"/>
<sequence>MGLSKLPLLKISVSCRYNAELENLRAKYGPIVRIGPREVMISDAASLKKMSSVRSAYTKDQSYTAARLCPPEDNVFTMRDEEKRKDLKMKMIPGYSGREAGGFEPSIDKFIHELTDLIDRKYISTATTFRPLNWAATAQFFALDVVSHAGFGHELGYLAHDSDLYRFIEISASYLPVMWVVSSMPWVMTLLHRRSFCYLLPHEGQNIGFGRLMGFAKETVDARTRPGAKPGADILQGHINQEVSRNDLIQDVFLMLLAGSETVATALRMTLLVLLSSPRAYITLQSEIDAAVRSGAILPAPSVVTEAQARSLPYLQAVIFEALRLYPPASGLKHKQVPEAGVVEHGYCLPAGTQVAQNIAGITRNPELFAPDPKVFRPERWVDARADEEDAQQYRAMREAVDLVFGYGKYQCMGKGTALMELNKVIVELLRRYDFAAVDPTCPAKVKDMPFWVVGDFWVRVTRRDTVA</sequence>
<comment type="cofactor">
    <cofactor evidence="4">
        <name>heme</name>
        <dbReference type="ChEBI" id="CHEBI:30413"/>
    </cofactor>
</comment>
<dbReference type="InterPro" id="IPR002401">
    <property type="entry name" value="Cyt_P450_E_grp-I"/>
</dbReference>
<name>A0AA38S2Q8_9PEZI</name>
<evidence type="ECO:0000256" key="4">
    <source>
        <dbReference type="PIRSR" id="PIRSR602401-1"/>
    </source>
</evidence>